<dbReference type="Proteomes" id="UP000001890">
    <property type="component" value="Chromosome"/>
</dbReference>
<organism evidence="3 4">
    <name type="scientific">Xanthomonas albilineans (strain GPE PC73 / CFBP 7063)</name>
    <dbReference type="NCBI Taxonomy" id="380358"/>
    <lineage>
        <taxon>Bacteria</taxon>
        <taxon>Pseudomonadati</taxon>
        <taxon>Pseudomonadota</taxon>
        <taxon>Gammaproteobacteria</taxon>
        <taxon>Lysobacterales</taxon>
        <taxon>Lysobacteraceae</taxon>
        <taxon>Xanthomonas</taxon>
    </lineage>
</organism>
<dbReference type="KEGG" id="xal:XALC_1116"/>
<evidence type="ECO:0000256" key="1">
    <source>
        <dbReference type="SAM" id="SignalP"/>
    </source>
</evidence>
<dbReference type="GO" id="GO:0003824">
    <property type="term" value="F:catalytic activity"/>
    <property type="evidence" value="ECO:0007669"/>
    <property type="project" value="InterPro"/>
</dbReference>
<dbReference type="PANTHER" id="PTHR14859:SF15">
    <property type="entry name" value="ENDONUCLEASE_EXONUCLEASE_PHOSPHATASE DOMAIN-CONTAINING PROTEIN"/>
    <property type="match status" value="1"/>
</dbReference>
<dbReference type="PATRIC" id="fig|29447.3.peg.1116"/>
<feature type="chain" id="PRO_5003038067" description="Endonuclease/exonuclease/phosphatase domain-containing protein" evidence="1">
    <location>
        <begin position="23"/>
        <end position="290"/>
    </location>
</feature>
<feature type="signal peptide" evidence="1">
    <location>
        <begin position="1"/>
        <end position="22"/>
    </location>
</feature>
<keyword evidence="1" id="KW-0732">Signal</keyword>
<accession>D2UDK8</accession>
<dbReference type="InterPro" id="IPR036691">
    <property type="entry name" value="Endo/exonu/phosph_ase_sf"/>
</dbReference>
<dbReference type="InterPro" id="IPR005135">
    <property type="entry name" value="Endo/exonuclease/phosphatase"/>
</dbReference>
<dbReference type="AlphaFoldDB" id="D2UDK8"/>
<dbReference type="PANTHER" id="PTHR14859">
    <property type="entry name" value="CALCOFLUOR WHITE HYPERSENSITIVE PROTEIN PRECURSOR"/>
    <property type="match status" value="1"/>
</dbReference>
<sequence length="290" mass="31838">MSTLISPWHRTGWLLLAAAVHAQALPSVVTSEHGAPGAALTIVTLNLAQERDAWPTRGEHLVEALQRLHPDAIAVQEVLQTPDMPNQAQWLAARLGYHCHFISPDPPSRPQRRGNALLTHLPVLEEAETLLHPSEDYSVAGLVRVELHGQALNLYFTRLHAARDGSANRREQVDDLMTWIHATAEGVPSLLAGGFFAAARAPELAPLATHFDDGAIRVHNETPRNNLDLRLLKSAQTTNHVFFERGHFRPLRSARLFEDQPATAHLATAHGLLMALQPLDQAPEPISALP</sequence>
<dbReference type="GeneID" id="57876433"/>
<gene>
    <name evidence="3" type="ordered locus">XALc_1116</name>
</gene>
<feature type="domain" description="Endonuclease/exonuclease/phosphatase" evidence="2">
    <location>
        <begin position="44"/>
        <end position="209"/>
    </location>
</feature>
<dbReference type="eggNOG" id="COG3568">
    <property type="taxonomic scope" value="Bacteria"/>
</dbReference>
<dbReference type="InterPro" id="IPR051916">
    <property type="entry name" value="GPI-anchor_lipid_remodeler"/>
</dbReference>
<evidence type="ECO:0000259" key="2">
    <source>
        <dbReference type="Pfam" id="PF03372"/>
    </source>
</evidence>
<evidence type="ECO:0000313" key="4">
    <source>
        <dbReference type="Proteomes" id="UP000001890"/>
    </source>
</evidence>
<dbReference type="Pfam" id="PF03372">
    <property type="entry name" value="Exo_endo_phos"/>
    <property type="match status" value="1"/>
</dbReference>
<proteinExistence type="predicted"/>
<dbReference type="GO" id="GO:0006506">
    <property type="term" value="P:GPI anchor biosynthetic process"/>
    <property type="evidence" value="ECO:0007669"/>
    <property type="project" value="TreeGrafter"/>
</dbReference>
<dbReference type="EMBL" id="FP565176">
    <property type="protein sequence ID" value="CBA15631.1"/>
    <property type="molecule type" value="Genomic_DNA"/>
</dbReference>
<dbReference type="SUPFAM" id="SSF56219">
    <property type="entry name" value="DNase I-like"/>
    <property type="match status" value="1"/>
</dbReference>
<dbReference type="Gene3D" id="3.60.10.10">
    <property type="entry name" value="Endonuclease/exonuclease/phosphatase"/>
    <property type="match status" value="1"/>
</dbReference>
<dbReference type="OrthoDB" id="9793162at2"/>
<dbReference type="STRING" id="380358.XALC_1116"/>
<reference evidence="3 4" key="1">
    <citation type="journal article" date="2009" name="BMC Genomics">
        <title>The complete genome sequence of Xanthomonas albilineans provides new insights into the reductive genome evolution of the xylem-limited Xanthomonadaceae.</title>
        <authorList>
            <person name="Pieretti I."/>
            <person name="Royer M."/>
            <person name="Barbe V."/>
            <person name="Carrere S."/>
            <person name="Koebnik R."/>
            <person name="Cociancich S."/>
            <person name="Couloux A."/>
            <person name="Darrasse A."/>
            <person name="Gouzy J."/>
            <person name="Jacques M.A."/>
            <person name="Lauber E."/>
            <person name="Manceau C."/>
            <person name="Mangenot S."/>
            <person name="Poussier S."/>
            <person name="Segurens B."/>
            <person name="Szurek B."/>
            <person name="Verdier V."/>
            <person name="Arlat M."/>
            <person name="Rott P."/>
        </authorList>
    </citation>
    <scope>NUCLEOTIDE SEQUENCE [LARGE SCALE GENOMIC DNA]</scope>
    <source>
        <strain evidence="4">GPE PC73 / CFBP 7063</strain>
    </source>
</reference>
<evidence type="ECO:0000313" key="3">
    <source>
        <dbReference type="EMBL" id="CBA15631.1"/>
    </source>
</evidence>
<dbReference type="GO" id="GO:0016020">
    <property type="term" value="C:membrane"/>
    <property type="evidence" value="ECO:0007669"/>
    <property type="project" value="GOC"/>
</dbReference>
<dbReference type="RefSeq" id="WP_012915635.1">
    <property type="nucleotide sequence ID" value="NC_013722.1"/>
</dbReference>
<keyword evidence="4" id="KW-1185">Reference proteome</keyword>
<name>D2UDK8_XANAP</name>
<protein>
    <recommendedName>
        <fullName evidence="2">Endonuclease/exonuclease/phosphatase domain-containing protein</fullName>
    </recommendedName>
</protein>